<dbReference type="Proteomes" id="UP000789831">
    <property type="component" value="Unassembled WGS sequence"/>
</dbReference>
<feature type="non-terminal residue" evidence="1">
    <location>
        <position position="155"/>
    </location>
</feature>
<gene>
    <name evidence="1" type="ORF">AGERDE_LOCUS13154</name>
</gene>
<protein>
    <submittedName>
        <fullName evidence="1">5035_t:CDS:1</fullName>
    </submittedName>
</protein>
<dbReference type="OrthoDB" id="2441924at2759"/>
<reference evidence="1" key="1">
    <citation type="submission" date="2021-06" db="EMBL/GenBank/DDBJ databases">
        <authorList>
            <person name="Kallberg Y."/>
            <person name="Tangrot J."/>
            <person name="Rosling A."/>
        </authorList>
    </citation>
    <scope>NUCLEOTIDE SEQUENCE</scope>
    <source>
        <strain evidence="1">MT106</strain>
    </source>
</reference>
<organism evidence="1 2">
    <name type="scientific">Ambispora gerdemannii</name>
    <dbReference type="NCBI Taxonomy" id="144530"/>
    <lineage>
        <taxon>Eukaryota</taxon>
        <taxon>Fungi</taxon>
        <taxon>Fungi incertae sedis</taxon>
        <taxon>Mucoromycota</taxon>
        <taxon>Glomeromycotina</taxon>
        <taxon>Glomeromycetes</taxon>
        <taxon>Archaeosporales</taxon>
        <taxon>Ambisporaceae</taxon>
        <taxon>Ambispora</taxon>
    </lineage>
</organism>
<accession>A0A9N9EUD5</accession>
<name>A0A9N9EUD5_9GLOM</name>
<dbReference type="AlphaFoldDB" id="A0A9N9EUD5"/>
<sequence>IKLFSVSPHAANCERVWLICGWIYGTRRTRLSIGNLDVVAQIHSYYIANNKAKLPYYGVDLYEEVDDITFEQSMMNANINQSSIDDDDEFISEETFELEESLDLSNLQFLPVTEQNDVEDDNTSEIESNELADYLAELDQENDYDLAELGEMFFS</sequence>
<comment type="caution">
    <text evidence="1">The sequence shown here is derived from an EMBL/GenBank/DDBJ whole genome shotgun (WGS) entry which is preliminary data.</text>
</comment>
<proteinExistence type="predicted"/>
<evidence type="ECO:0000313" key="2">
    <source>
        <dbReference type="Proteomes" id="UP000789831"/>
    </source>
</evidence>
<keyword evidence="2" id="KW-1185">Reference proteome</keyword>
<dbReference type="EMBL" id="CAJVPL010015004">
    <property type="protein sequence ID" value="CAG8692431.1"/>
    <property type="molecule type" value="Genomic_DNA"/>
</dbReference>
<evidence type="ECO:0000313" key="1">
    <source>
        <dbReference type="EMBL" id="CAG8692431.1"/>
    </source>
</evidence>